<dbReference type="SUPFAM" id="SSF161270">
    <property type="entry name" value="PspA lactotransferrin-binding region"/>
    <property type="match status" value="1"/>
</dbReference>
<protein>
    <submittedName>
        <fullName evidence="7">TRIP11_1 protein</fullName>
    </submittedName>
</protein>
<evidence type="ECO:0000256" key="2">
    <source>
        <dbReference type="ARBA" id="ARBA00023034"/>
    </source>
</evidence>
<dbReference type="GO" id="GO:0005794">
    <property type="term" value="C:Golgi apparatus"/>
    <property type="evidence" value="ECO:0007669"/>
    <property type="project" value="UniProtKB-SubCell"/>
</dbReference>
<dbReference type="Pfam" id="PF10375">
    <property type="entry name" value="GRAB"/>
    <property type="match status" value="1"/>
</dbReference>
<dbReference type="PANTHER" id="PTHR18921:SF2">
    <property type="entry name" value="THYROID RECEPTOR-INTERACTING PROTEIN 11"/>
    <property type="match status" value="1"/>
</dbReference>
<feature type="coiled-coil region" evidence="4">
    <location>
        <begin position="113"/>
        <end position="147"/>
    </location>
</feature>
<evidence type="ECO:0000256" key="1">
    <source>
        <dbReference type="ARBA" id="ARBA00004555"/>
    </source>
</evidence>
<reference evidence="7" key="1">
    <citation type="submission" date="2015-01" db="EMBL/GenBank/DDBJ databases">
        <title>Transcriptome Assembly of Fopius arisanus.</title>
        <authorList>
            <person name="Geib S."/>
        </authorList>
    </citation>
    <scope>NUCLEOTIDE SEQUENCE</scope>
</reference>
<feature type="region of interest" description="Disordered" evidence="5">
    <location>
        <begin position="79"/>
        <end position="113"/>
    </location>
</feature>
<gene>
    <name evidence="7" type="primary">TRIP11_1</name>
    <name evidence="7" type="ORF">g.27416</name>
</gene>
<dbReference type="GO" id="GO:0006888">
    <property type="term" value="P:endoplasmic reticulum to Golgi vesicle-mediated transport"/>
    <property type="evidence" value="ECO:0007669"/>
    <property type="project" value="TreeGrafter"/>
</dbReference>
<feature type="region of interest" description="Disordered" evidence="5">
    <location>
        <begin position="225"/>
        <end position="245"/>
    </location>
</feature>
<evidence type="ECO:0000259" key="6">
    <source>
        <dbReference type="PROSITE" id="PS50913"/>
    </source>
</evidence>
<feature type="coiled-coil region" evidence="4">
    <location>
        <begin position="1239"/>
        <end position="1304"/>
    </location>
</feature>
<dbReference type="InterPro" id="IPR000237">
    <property type="entry name" value="GRIP_dom"/>
</dbReference>
<feature type="region of interest" description="Disordered" evidence="5">
    <location>
        <begin position="1395"/>
        <end position="1425"/>
    </location>
</feature>
<feature type="coiled-coil region" evidence="4">
    <location>
        <begin position="245"/>
        <end position="293"/>
    </location>
</feature>
<feature type="coiled-coil region" evidence="4">
    <location>
        <begin position="1129"/>
        <end position="1188"/>
    </location>
</feature>
<comment type="subcellular location">
    <subcellularLocation>
        <location evidence="1">Golgi apparatus</location>
    </subcellularLocation>
</comment>
<feature type="domain" description="GRIP" evidence="6">
    <location>
        <begin position="1304"/>
        <end position="1353"/>
    </location>
</feature>
<dbReference type="PROSITE" id="PS50913">
    <property type="entry name" value="GRIP"/>
    <property type="match status" value="1"/>
</dbReference>
<feature type="coiled-coil region" evidence="4">
    <location>
        <begin position="1009"/>
        <end position="1043"/>
    </location>
</feature>
<organism evidence="7">
    <name type="scientific">Fopius arisanus</name>
    <dbReference type="NCBI Taxonomy" id="64838"/>
    <lineage>
        <taxon>Eukaryota</taxon>
        <taxon>Metazoa</taxon>
        <taxon>Ecdysozoa</taxon>
        <taxon>Arthropoda</taxon>
        <taxon>Hexapoda</taxon>
        <taxon>Insecta</taxon>
        <taxon>Pterygota</taxon>
        <taxon>Neoptera</taxon>
        <taxon>Endopterygota</taxon>
        <taxon>Hymenoptera</taxon>
        <taxon>Apocrita</taxon>
        <taxon>Ichneumonoidea</taxon>
        <taxon>Braconidae</taxon>
        <taxon>Opiinae</taxon>
        <taxon>Fopius</taxon>
    </lineage>
</organism>
<keyword evidence="2" id="KW-0333">Golgi apparatus</keyword>
<dbReference type="PANTHER" id="PTHR18921">
    <property type="entry name" value="MYOSIN HEAVY CHAIN - RELATED"/>
    <property type="match status" value="1"/>
</dbReference>
<evidence type="ECO:0000256" key="4">
    <source>
        <dbReference type="SAM" id="Coils"/>
    </source>
</evidence>
<dbReference type="GO" id="GO:0031267">
    <property type="term" value="F:small GTPase binding"/>
    <property type="evidence" value="ECO:0007669"/>
    <property type="project" value="TreeGrafter"/>
</dbReference>
<keyword evidence="3 4" id="KW-0175">Coiled coil</keyword>
<evidence type="ECO:0000256" key="3">
    <source>
        <dbReference type="ARBA" id="ARBA00023054"/>
    </source>
</evidence>
<feature type="compositionally biased region" description="Basic and acidic residues" evidence="5">
    <location>
        <begin position="229"/>
        <end position="241"/>
    </location>
</feature>
<accession>A0A0C9RN25</accession>
<proteinExistence type="predicted"/>
<evidence type="ECO:0000256" key="5">
    <source>
        <dbReference type="SAM" id="MobiDB-lite"/>
    </source>
</evidence>
<dbReference type="EMBL" id="GBYB01014857">
    <property type="protein sequence ID" value="JAG84624.1"/>
    <property type="molecule type" value="Transcribed_RNA"/>
</dbReference>
<dbReference type="GO" id="GO:0007030">
    <property type="term" value="P:Golgi organization"/>
    <property type="evidence" value="ECO:0007669"/>
    <property type="project" value="TreeGrafter"/>
</dbReference>
<name>A0A0C9RN25_9HYME</name>
<dbReference type="InterPro" id="IPR019459">
    <property type="entry name" value="GRAB"/>
</dbReference>
<feature type="coiled-coil region" evidence="4">
    <location>
        <begin position="34"/>
        <end position="61"/>
    </location>
</feature>
<evidence type="ECO:0000313" key="7">
    <source>
        <dbReference type="EMBL" id="JAG84624.1"/>
    </source>
</evidence>
<sequence length="1455" mass="166279">MAWFGDGLSSLSNLKGQITNFTKEVLSEGIVEELDDRDKQLEETNRRCVQLQELLNSRDAEIALLRRQNCELKKNAVETNSYARESNDDSQDDEGGGFFWDPPSSRNRESNHVRGLEEQIAQATVRIKELEEEVKKYQKISSVEMKEEISENQQRGESVRVKQDLVNRIIQIGEKGKEAERTMKKIQTDELAFINDFRAAISKLDSHEQVNLIRCTLSALEMDNGATGNEEKSDIGKKVRPEQTSNGVNNRELELRRKIKKLQEENESLSSSIEELDQQHAQSMEKVLDLKEELHKKHQCLQTAYETLYVDYNNLQDQMTKMPLENSKSPPLEDKQIQTKSLLQDRQSHTQEKLIQTGEDLSGSQELQKITEKVQEILKDTTLNIPEDKNLFEVLADEFLQSQRKKEMLERRISDRTRELNEVCEMRDALQIDCEDMQTTVDALESKIRHMKSNLPSIPEASEERVASLETETESMSEEIKRLQLENDLMHQKQTDLITTLTTLEGSLRNQENLEAEVRNTKQQLEIAQQQLAGASKNVENNENMMEDLSRRLHSSLEENNELRKRIDALEAREKQMQEQVNMYSEKCKGLDDNIDLIEELKLDIGNVRKELKNSFDNTKKLENELASVAEERRKIEREKEHLEAELVGIQENRGQEDDSEVMGELRSQLEAVNRERDDLEYDLLNMRKELDLALSQVTDGEIRCQKLQEENARLVGEHEKILEQVGRSNKEAEERIELLHTEMNELQQEHIFLQEEATAEKSELKEMGLRIHDLEAKNVDMEKAIAQARTECQVLKRDCDDLRNRADKVEGLEREISRLLIIEGELKVSEGKCEEMHTELAHSQLQNEELTERVRTLSCRLQELSGVEEKMQEYRGKLEEQEKEIGIWKTELAKNVEGLGDSEAIRLALDEKSSHLELVKSELETLKSKSRDSASMAKETIENLSQIIQQKEQELEEKLGEKESAFSSLKSERDELVKLVQMKHNESLQYHAEIQRMTQLFNEQVSNLQVLTSERDTLGAALKEKETEVLWAQNELQVVRQKLKNIEESNNYGETCNIPEHASHISQAGIMSEKCNALEAALVKEQTSNRILENQLAESQGREVSAARELERLRTHLMEVEASYTEEALLTEQSKKELEGKLREAEEKVKNSSTVYTSASIRANQQVETLQQQMTLIIQQRDDIQAKLSAAEDKVAAHTASLTNLQIVLEQFQRDKENDIRHATERIRQQLNGSHKKQEELNAEISSLKGQLAEAKECLQAASRLSENLDRKSDKIQELSQEVAKLTDLIGTADERIEEAKKSGEGKVDKFLIKNLLLGFLSSPASDKSAVLRVFGTILDFDEHEREKAGLNLPTGHGGWFSGLLSTSGTPTKDQEASLSQAFIRFLESESKPTSVPALPVSSTSISRPGHSRQHSTSSSHSGLLLTNVNLPSFQDFRPSRNTGSILKEVLKDS</sequence>
<feature type="coiled-coil region" evidence="4">
    <location>
        <begin position="427"/>
        <end position="973"/>
    </location>
</feature>